<reference evidence="5 6" key="1">
    <citation type="submission" date="2017-09" db="EMBL/GenBank/DDBJ databases">
        <title>High-quality draft genome sequence of Butyrivibrio fibrisolvens INBov1, isolated from cow rumen.</title>
        <authorList>
            <person name="Rodriguez Hernaez J."/>
            <person name="Rivarola M."/>
            <person name="Paniego N."/>
            <person name="Cravero S."/>
            <person name="Ceron Cucchi M."/>
            <person name="Martinez M.C."/>
        </authorList>
    </citation>
    <scope>NUCLEOTIDE SEQUENCE [LARGE SCALE GENOMIC DNA]</scope>
    <source>
        <strain evidence="5 6">INBov1</strain>
    </source>
</reference>
<evidence type="ECO:0000256" key="3">
    <source>
        <dbReference type="SAM" id="MobiDB-lite"/>
    </source>
</evidence>
<dbReference type="GO" id="GO:0000160">
    <property type="term" value="P:phosphorelay signal transduction system"/>
    <property type="evidence" value="ECO:0007669"/>
    <property type="project" value="InterPro"/>
</dbReference>
<evidence type="ECO:0000256" key="1">
    <source>
        <dbReference type="ARBA" id="ARBA00023125"/>
    </source>
</evidence>
<gene>
    <name evidence="5" type="ORF">CPT75_17680</name>
</gene>
<feature type="domain" description="OmpR/PhoB-type" evidence="4">
    <location>
        <begin position="1"/>
        <end position="109"/>
    </location>
</feature>
<dbReference type="Gene3D" id="1.10.10.10">
    <property type="entry name" value="Winged helix-like DNA-binding domain superfamily/Winged helix DNA-binding domain"/>
    <property type="match status" value="1"/>
</dbReference>
<organism evidence="5 6">
    <name type="scientific">Butyrivibrio fibrisolvens</name>
    <dbReference type="NCBI Taxonomy" id="831"/>
    <lineage>
        <taxon>Bacteria</taxon>
        <taxon>Bacillati</taxon>
        <taxon>Bacillota</taxon>
        <taxon>Clostridia</taxon>
        <taxon>Lachnospirales</taxon>
        <taxon>Lachnospiraceae</taxon>
        <taxon>Butyrivibrio</taxon>
    </lineage>
</organism>
<keyword evidence="1 2" id="KW-0238">DNA-binding</keyword>
<dbReference type="RefSeq" id="WP_110073882.1">
    <property type="nucleotide sequence ID" value="NZ_CM009896.1"/>
</dbReference>
<comment type="caution">
    <text evidence="5">The sequence shown here is derived from an EMBL/GenBank/DDBJ whole genome shotgun (WGS) entry which is preliminary data.</text>
</comment>
<sequence>MGFWVFFSDDKDEYYDSDACELYLSPDRMVEIVQNSKIIFDYLIENRNNAIYRDQILSRIDGIDDGHSINNRHADRSPVDQAISKLRRELDKYSDCIRTVRGIGYKYVGPPKVEKGQKDIHPNTSTMYPLDENNGSGDKKKTTLETSARCSQHNSKNGDVHSSKENIVKLASVIIHKEGRDHPAIEPGLELEIYNIIELLEQGLSDDFEEVCEQAWQDLSLLQKALRIFRAYENLTDRVRNMSQSDTNTRM</sequence>
<feature type="region of interest" description="Disordered" evidence="3">
    <location>
        <begin position="114"/>
        <end position="141"/>
    </location>
</feature>
<dbReference type="InterPro" id="IPR001867">
    <property type="entry name" value="OmpR/PhoB-type_DNA-bd"/>
</dbReference>
<evidence type="ECO:0000256" key="2">
    <source>
        <dbReference type="PROSITE-ProRule" id="PRU01091"/>
    </source>
</evidence>
<dbReference type="InterPro" id="IPR016032">
    <property type="entry name" value="Sig_transdc_resp-reg_C-effctor"/>
</dbReference>
<keyword evidence="6" id="KW-1185">Reference proteome</keyword>
<dbReference type="SMART" id="SM00862">
    <property type="entry name" value="Trans_reg_C"/>
    <property type="match status" value="1"/>
</dbReference>
<evidence type="ECO:0000259" key="4">
    <source>
        <dbReference type="PROSITE" id="PS51755"/>
    </source>
</evidence>
<dbReference type="EMBL" id="NXNG01000001">
    <property type="protein sequence ID" value="PWT28810.1"/>
    <property type="molecule type" value="Genomic_DNA"/>
</dbReference>
<evidence type="ECO:0000313" key="5">
    <source>
        <dbReference type="EMBL" id="PWT28810.1"/>
    </source>
</evidence>
<proteinExistence type="predicted"/>
<dbReference type="Pfam" id="PF00486">
    <property type="entry name" value="Trans_reg_C"/>
    <property type="match status" value="1"/>
</dbReference>
<feature type="DNA-binding region" description="OmpR/PhoB-type" evidence="2">
    <location>
        <begin position="1"/>
        <end position="109"/>
    </location>
</feature>
<evidence type="ECO:0000313" key="6">
    <source>
        <dbReference type="Proteomes" id="UP000245488"/>
    </source>
</evidence>
<protein>
    <recommendedName>
        <fullName evidence="4">OmpR/PhoB-type domain-containing protein</fullName>
    </recommendedName>
</protein>
<dbReference type="PROSITE" id="PS51755">
    <property type="entry name" value="OMPR_PHOB"/>
    <property type="match status" value="1"/>
</dbReference>
<dbReference type="InterPro" id="IPR036388">
    <property type="entry name" value="WH-like_DNA-bd_sf"/>
</dbReference>
<name>A0A317G821_BUTFI</name>
<dbReference type="SUPFAM" id="SSF46894">
    <property type="entry name" value="C-terminal effector domain of the bipartite response regulators"/>
    <property type="match status" value="1"/>
</dbReference>
<dbReference type="AlphaFoldDB" id="A0A317G821"/>
<dbReference type="GO" id="GO:0003677">
    <property type="term" value="F:DNA binding"/>
    <property type="evidence" value="ECO:0007669"/>
    <property type="project" value="UniProtKB-UniRule"/>
</dbReference>
<dbReference type="GO" id="GO:0006355">
    <property type="term" value="P:regulation of DNA-templated transcription"/>
    <property type="evidence" value="ECO:0007669"/>
    <property type="project" value="InterPro"/>
</dbReference>
<accession>A0A317G821</accession>
<dbReference type="Proteomes" id="UP000245488">
    <property type="component" value="Chromosome"/>
</dbReference>